<sequence length="484" mass="54420">MSFLPLLKNISFYHSSYVFKTIYALSTPLGKSAVALIRISGPESFRVIQALCPSKKLPKLRYMSLREIRHPKTNELLDKACVLLFKGPFSFTGEDMAELHIHGGPAVIRAVLNAISSTDCNVQYAEAGDFSRRSYENGKLDLTQAEGIYDIINAETEEQRKSAVLQVEGFLKSLYNGWRDELIDYRSHLEAIIDFGEDDDINDNIYFQVYKKVENFVIKVQDHLKESARSELLRHGIKVSIFGLPNVGKSSLLNIIAKRSVSIVSSETGTTRDIIDVVVDIGGFPVIFSDTAGLREGNSLGFVEKEGIKRAYENIEKSFMRICVLDITNIEANVSSLRYLLIHQNIFNQPIILVLNKIDLLESEKYMDLKKIEFLTGIPSSYIFPVSCNTNVGIHNLIFSINDQLRKLILFENSQEVVGANARHREHLEKCLGHLQIFLNGNIKDIVIGADNLRYASDELGKICGRIDVEEVLGAIFSKFCIGK</sequence>
<dbReference type="InterPro" id="IPR006073">
    <property type="entry name" value="GTP-bd"/>
</dbReference>
<feature type="domain" description="GTP-binding protein TrmE N-terminal" evidence="8">
    <location>
        <begin position="21"/>
        <end position="139"/>
    </location>
</feature>
<dbReference type="Gene3D" id="1.20.120.430">
    <property type="entry name" value="tRNA modification GTPase MnmE domain 2"/>
    <property type="match status" value="1"/>
</dbReference>
<dbReference type="NCBIfam" id="NF003661">
    <property type="entry name" value="PRK05291.1-3"/>
    <property type="match status" value="1"/>
</dbReference>
<dbReference type="Gene3D" id="3.40.50.300">
    <property type="entry name" value="P-loop containing nucleotide triphosphate hydrolases"/>
    <property type="match status" value="1"/>
</dbReference>
<keyword evidence="3 6" id="KW-0819">tRNA processing</keyword>
<dbReference type="InterPro" id="IPR027368">
    <property type="entry name" value="MnmE_dom2"/>
</dbReference>
<evidence type="ECO:0000256" key="3">
    <source>
        <dbReference type="ARBA" id="ARBA00022694"/>
    </source>
</evidence>
<dbReference type="Pfam" id="PF01926">
    <property type="entry name" value="MMR_HSR1"/>
    <property type="match status" value="1"/>
</dbReference>
<dbReference type="NCBIfam" id="TIGR00231">
    <property type="entry name" value="small_GTP"/>
    <property type="match status" value="1"/>
</dbReference>
<evidence type="ECO:0000256" key="6">
    <source>
        <dbReference type="RuleBase" id="RU003313"/>
    </source>
</evidence>
<dbReference type="CDD" id="cd14858">
    <property type="entry name" value="TrmE_N"/>
    <property type="match status" value="1"/>
</dbReference>
<dbReference type="Pfam" id="PF12631">
    <property type="entry name" value="MnmE_helical"/>
    <property type="match status" value="1"/>
</dbReference>
<keyword evidence="5 6" id="KW-0342">GTP-binding</keyword>
<dbReference type="GO" id="GO:0030488">
    <property type="term" value="P:tRNA methylation"/>
    <property type="evidence" value="ECO:0007669"/>
    <property type="project" value="TreeGrafter"/>
</dbReference>
<name>A0A899GBM6_9ASCO</name>
<dbReference type="CDD" id="cd04164">
    <property type="entry name" value="trmE"/>
    <property type="match status" value="1"/>
</dbReference>
<evidence type="ECO:0000259" key="9">
    <source>
        <dbReference type="Pfam" id="PF12631"/>
    </source>
</evidence>
<dbReference type="EMBL" id="CP054540">
    <property type="protein sequence ID" value="QSL65987.1"/>
    <property type="molecule type" value="Genomic_DNA"/>
</dbReference>
<dbReference type="Proteomes" id="UP000663699">
    <property type="component" value="Chromosome 9"/>
</dbReference>
<evidence type="ECO:0000256" key="2">
    <source>
        <dbReference type="ARBA" id="ARBA00011043"/>
    </source>
</evidence>
<dbReference type="GO" id="GO:0005525">
    <property type="term" value="F:GTP binding"/>
    <property type="evidence" value="ECO:0007669"/>
    <property type="project" value="UniProtKB-KW"/>
</dbReference>
<protein>
    <recommendedName>
        <fullName evidence="12">tRNA modification GTPase TrmE</fullName>
    </recommendedName>
</protein>
<dbReference type="InterPro" id="IPR027417">
    <property type="entry name" value="P-loop_NTPase"/>
</dbReference>
<dbReference type="InterPro" id="IPR005225">
    <property type="entry name" value="Small_GTP-bd"/>
</dbReference>
<dbReference type="Pfam" id="PF10396">
    <property type="entry name" value="TrmE_N"/>
    <property type="match status" value="1"/>
</dbReference>
<keyword evidence="4 6" id="KW-0547">Nucleotide-binding</keyword>
<accession>A0A899GBM6</accession>
<dbReference type="NCBIfam" id="TIGR00450">
    <property type="entry name" value="mnmE_trmE_thdF"/>
    <property type="match status" value="1"/>
</dbReference>
<dbReference type="InterPro" id="IPR027266">
    <property type="entry name" value="TrmE/GcvT-like"/>
</dbReference>
<dbReference type="InterPro" id="IPR018948">
    <property type="entry name" value="GTP-bd_TrmE_N"/>
</dbReference>
<dbReference type="InterPro" id="IPR025867">
    <property type="entry name" value="MnmE_helical"/>
</dbReference>
<dbReference type="SUPFAM" id="SSF52540">
    <property type="entry name" value="P-loop containing nucleoside triphosphate hydrolases"/>
    <property type="match status" value="1"/>
</dbReference>
<evidence type="ECO:0000259" key="7">
    <source>
        <dbReference type="Pfam" id="PF01926"/>
    </source>
</evidence>
<dbReference type="FunFam" id="3.30.1360.120:FF:000007">
    <property type="entry name" value="tRNA modification GTPase GTPBP3, mitochondrial"/>
    <property type="match status" value="1"/>
</dbReference>
<dbReference type="GO" id="GO:0003924">
    <property type="term" value="F:GTPase activity"/>
    <property type="evidence" value="ECO:0007669"/>
    <property type="project" value="InterPro"/>
</dbReference>
<dbReference type="AlphaFoldDB" id="A0A899GBM6"/>
<dbReference type="GO" id="GO:0005739">
    <property type="term" value="C:mitochondrion"/>
    <property type="evidence" value="ECO:0007669"/>
    <property type="project" value="UniProtKB-SubCell"/>
</dbReference>
<evidence type="ECO:0000313" key="11">
    <source>
        <dbReference type="Proteomes" id="UP000663699"/>
    </source>
</evidence>
<evidence type="ECO:0008006" key="12">
    <source>
        <dbReference type="Google" id="ProtNLM"/>
    </source>
</evidence>
<dbReference type="GO" id="GO:0002098">
    <property type="term" value="P:tRNA wobble uridine modification"/>
    <property type="evidence" value="ECO:0007669"/>
    <property type="project" value="TreeGrafter"/>
</dbReference>
<comment type="subcellular location">
    <subcellularLocation>
        <location evidence="1">Mitochondrion</location>
    </subcellularLocation>
</comment>
<evidence type="ECO:0000256" key="4">
    <source>
        <dbReference type="ARBA" id="ARBA00022741"/>
    </source>
</evidence>
<evidence type="ECO:0000256" key="5">
    <source>
        <dbReference type="ARBA" id="ARBA00023134"/>
    </source>
</evidence>
<dbReference type="InterPro" id="IPR031168">
    <property type="entry name" value="G_TrmE"/>
</dbReference>
<organism evidence="10 11">
    <name type="scientific">Pneumocystis wakefieldiae</name>
    <dbReference type="NCBI Taxonomy" id="38082"/>
    <lineage>
        <taxon>Eukaryota</taxon>
        <taxon>Fungi</taxon>
        <taxon>Dikarya</taxon>
        <taxon>Ascomycota</taxon>
        <taxon>Taphrinomycotina</taxon>
        <taxon>Pneumocystomycetes</taxon>
        <taxon>Pneumocystaceae</taxon>
        <taxon>Pneumocystis</taxon>
    </lineage>
</organism>
<dbReference type="PRINTS" id="PR00326">
    <property type="entry name" value="GTP1OBG"/>
</dbReference>
<dbReference type="OrthoDB" id="188276at2759"/>
<proteinExistence type="inferred from homology"/>
<dbReference type="InterPro" id="IPR004520">
    <property type="entry name" value="GTPase_MnmE"/>
</dbReference>
<dbReference type="PANTHER" id="PTHR42714">
    <property type="entry name" value="TRNA MODIFICATION GTPASE GTPBP3"/>
    <property type="match status" value="1"/>
</dbReference>
<dbReference type="Gene3D" id="3.30.1360.120">
    <property type="entry name" value="Probable tRNA modification gtpase trme, domain 1"/>
    <property type="match status" value="1"/>
</dbReference>
<comment type="similarity">
    <text evidence="2 6">Belongs to the TRAFAC class TrmE-Era-EngA-EngB-Septin-like GTPase superfamily. TrmE GTPase family.</text>
</comment>
<dbReference type="SUPFAM" id="SSF116878">
    <property type="entry name" value="TrmE connector domain"/>
    <property type="match status" value="1"/>
</dbReference>
<evidence type="ECO:0000313" key="10">
    <source>
        <dbReference type="EMBL" id="QSL65987.1"/>
    </source>
</evidence>
<reference evidence="10" key="1">
    <citation type="submission" date="2020-06" db="EMBL/GenBank/DDBJ databases">
        <title>Genomes of multiple members of Pneumocystis genus reveal paths to human pathogen Pneumocystis jirovecii.</title>
        <authorList>
            <person name="Cisse O.H."/>
            <person name="Ma L."/>
            <person name="Dekker J."/>
            <person name="Khil P."/>
            <person name="Jo J."/>
            <person name="Brenchley J."/>
            <person name="Blair R."/>
            <person name="Pahar B."/>
            <person name="Chabe M."/>
            <person name="Van Rompay K.A."/>
            <person name="Keesler R."/>
            <person name="Sukura A."/>
            <person name="Hirsch V."/>
            <person name="Kutty G."/>
            <person name="Liu Y."/>
            <person name="Peng L."/>
            <person name="Chen J."/>
            <person name="Song J."/>
            <person name="Weissenbacher-Lang C."/>
            <person name="Xu J."/>
            <person name="Upham N.S."/>
            <person name="Stajich J.E."/>
            <person name="Cuomo C.A."/>
            <person name="Cushion M.T."/>
            <person name="Kovacs J.A."/>
        </authorList>
    </citation>
    <scope>NUCLEOTIDE SEQUENCE</scope>
    <source>
        <strain evidence="10">2A</strain>
    </source>
</reference>
<keyword evidence="11" id="KW-1185">Reference proteome</keyword>
<dbReference type="PANTHER" id="PTHR42714:SF2">
    <property type="entry name" value="TRNA MODIFICATION GTPASE GTPBP3, MITOCHONDRIAL"/>
    <property type="match status" value="1"/>
</dbReference>
<evidence type="ECO:0000256" key="1">
    <source>
        <dbReference type="ARBA" id="ARBA00004173"/>
    </source>
</evidence>
<dbReference type="HAMAP" id="MF_00379">
    <property type="entry name" value="GTPase_MnmE"/>
    <property type="match status" value="1"/>
</dbReference>
<gene>
    <name evidence="10" type="ORF">MERGE_003124</name>
</gene>
<feature type="domain" description="MnmE helical" evidence="9">
    <location>
        <begin position="142"/>
        <end position="481"/>
    </location>
</feature>
<feature type="domain" description="G" evidence="7">
    <location>
        <begin position="238"/>
        <end position="357"/>
    </location>
</feature>
<evidence type="ECO:0000259" key="8">
    <source>
        <dbReference type="Pfam" id="PF10396"/>
    </source>
</evidence>